<dbReference type="PANTHER" id="PTHR34822">
    <property type="entry name" value="GRPB DOMAIN PROTEIN (AFU_ORTHOLOGUE AFUA_1G01530)"/>
    <property type="match status" value="1"/>
</dbReference>
<reference evidence="1" key="1">
    <citation type="submission" date="2022-08" db="EMBL/GenBank/DDBJ databases">
        <title>Alicyclobacillus fastidiosus DSM 17978, complete genome.</title>
        <authorList>
            <person name="Wang Q."/>
            <person name="Cai R."/>
            <person name="Wang Z."/>
        </authorList>
    </citation>
    <scope>NUCLEOTIDE SEQUENCE</scope>
    <source>
        <strain evidence="1">DSM 17978</strain>
    </source>
</reference>
<dbReference type="Proteomes" id="UP001164761">
    <property type="component" value="Chromosome"/>
</dbReference>
<dbReference type="InterPro" id="IPR007344">
    <property type="entry name" value="GrpB/CoaE"/>
</dbReference>
<organism evidence="1 2">
    <name type="scientific">Alicyclobacillus fastidiosus</name>
    <dbReference type="NCBI Taxonomy" id="392011"/>
    <lineage>
        <taxon>Bacteria</taxon>
        <taxon>Bacillati</taxon>
        <taxon>Bacillota</taxon>
        <taxon>Bacilli</taxon>
        <taxon>Bacillales</taxon>
        <taxon>Alicyclobacillaceae</taxon>
        <taxon>Alicyclobacillus</taxon>
    </lineage>
</organism>
<dbReference type="EMBL" id="CP104067">
    <property type="protein sequence ID" value="WAH42366.1"/>
    <property type="molecule type" value="Genomic_DNA"/>
</dbReference>
<keyword evidence="2" id="KW-1185">Reference proteome</keyword>
<sequence length="119" mass="14283">MLDLWDGQLRDIGYESMGENGISGRRYFQKGRDNRTYHVHVFQVGSPHIERHLAFRDYLRTHPIEAREYGDFKQKLAQEFPYDIGSYIQGKESLVKDIEQRALEWYRDNSKLRRTTQEE</sequence>
<dbReference type="Pfam" id="PF04229">
    <property type="entry name" value="GrpB"/>
    <property type="match status" value="1"/>
</dbReference>
<dbReference type="RefSeq" id="WP_268006249.1">
    <property type="nucleotide sequence ID" value="NZ_BSUT01000001.1"/>
</dbReference>
<name>A0ABY6ZJM5_9BACL</name>
<dbReference type="SUPFAM" id="SSF81301">
    <property type="entry name" value="Nucleotidyltransferase"/>
    <property type="match status" value="1"/>
</dbReference>
<proteinExistence type="predicted"/>
<dbReference type="Gene3D" id="3.30.460.10">
    <property type="entry name" value="Beta Polymerase, domain 2"/>
    <property type="match status" value="1"/>
</dbReference>
<evidence type="ECO:0000313" key="1">
    <source>
        <dbReference type="EMBL" id="WAH42366.1"/>
    </source>
</evidence>
<accession>A0ABY6ZJM5</accession>
<dbReference type="InterPro" id="IPR043519">
    <property type="entry name" value="NT_sf"/>
</dbReference>
<evidence type="ECO:0000313" key="2">
    <source>
        <dbReference type="Proteomes" id="UP001164761"/>
    </source>
</evidence>
<gene>
    <name evidence="1" type="ORF">NZD89_02330</name>
</gene>
<protein>
    <submittedName>
        <fullName evidence="1">GrpB family protein</fullName>
    </submittedName>
</protein>
<dbReference type="PANTHER" id="PTHR34822:SF1">
    <property type="entry name" value="GRPB FAMILY PROTEIN"/>
    <property type="match status" value="1"/>
</dbReference>